<evidence type="ECO:0000313" key="2">
    <source>
        <dbReference type="Proteomes" id="UP000076871"/>
    </source>
</evidence>
<dbReference type="GeneID" id="63818937"/>
<evidence type="ECO:0000313" key="1">
    <source>
        <dbReference type="EMBL" id="KZT04312.1"/>
    </source>
</evidence>
<accession>A0A165D886</accession>
<dbReference type="AlphaFoldDB" id="A0A165D886"/>
<organism evidence="1 2">
    <name type="scientific">Laetiporus sulphureus 93-53</name>
    <dbReference type="NCBI Taxonomy" id="1314785"/>
    <lineage>
        <taxon>Eukaryota</taxon>
        <taxon>Fungi</taxon>
        <taxon>Dikarya</taxon>
        <taxon>Basidiomycota</taxon>
        <taxon>Agaricomycotina</taxon>
        <taxon>Agaricomycetes</taxon>
        <taxon>Polyporales</taxon>
        <taxon>Laetiporus</taxon>
    </lineage>
</organism>
<keyword evidence="2" id="KW-1185">Reference proteome</keyword>
<dbReference type="RefSeq" id="XP_040762052.1">
    <property type="nucleotide sequence ID" value="XM_040901906.1"/>
</dbReference>
<protein>
    <submittedName>
        <fullName evidence="1">Uncharacterized protein</fullName>
    </submittedName>
</protein>
<proteinExistence type="predicted"/>
<dbReference type="Proteomes" id="UP000076871">
    <property type="component" value="Unassembled WGS sequence"/>
</dbReference>
<reference evidence="1 2" key="1">
    <citation type="journal article" date="2016" name="Mol. Biol. Evol.">
        <title>Comparative Genomics of Early-Diverging Mushroom-Forming Fungi Provides Insights into the Origins of Lignocellulose Decay Capabilities.</title>
        <authorList>
            <person name="Nagy L.G."/>
            <person name="Riley R."/>
            <person name="Tritt A."/>
            <person name="Adam C."/>
            <person name="Daum C."/>
            <person name="Floudas D."/>
            <person name="Sun H."/>
            <person name="Yadav J.S."/>
            <person name="Pangilinan J."/>
            <person name="Larsson K.H."/>
            <person name="Matsuura K."/>
            <person name="Barry K."/>
            <person name="Labutti K."/>
            <person name="Kuo R."/>
            <person name="Ohm R.A."/>
            <person name="Bhattacharya S.S."/>
            <person name="Shirouzu T."/>
            <person name="Yoshinaga Y."/>
            <person name="Martin F.M."/>
            <person name="Grigoriev I.V."/>
            <person name="Hibbett D.S."/>
        </authorList>
    </citation>
    <scope>NUCLEOTIDE SEQUENCE [LARGE SCALE GENOMIC DNA]</scope>
    <source>
        <strain evidence="1 2">93-53</strain>
    </source>
</reference>
<dbReference type="EMBL" id="KV427637">
    <property type="protein sequence ID" value="KZT04312.1"/>
    <property type="molecule type" value="Genomic_DNA"/>
</dbReference>
<sequence>MHQLDRWGINLHRVAVELVAISWHHSCSGQSIASSPPHRPPWCQRFPVAAIPDRRGFHVVNLWLHGMAW</sequence>
<dbReference type="InParanoid" id="A0A165D886"/>
<gene>
    <name evidence="1" type="ORF">LAESUDRAFT_304370</name>
</gene>
<name>A0A165D886_9APHY</name>